<organism evidence="2 3">
    <name type="scientific">Ectothiorhodospira mobilis</name>
    <dbReference type="NCBI Taxonomy" id="195064"/>
    <lineage>
        <taxon>Bacteria</taxon>
        <taxon>Pseudomonadati</taxon>
        <taxon>Pseudomonadota</taxon>
        <taxon>Gammaproteobacteria</taxon>
        <taxon>Chromatiales</taxon>
        <taxon>Ectothiorhodospiraceae</taxon>
        <taxon>Ectothiorhodospira</taxon>
    </lineage>
</organism>
<gene>
    <name evidence="2" type="ORF">SAMN05421721_10284</name>
</gene>
<dbReference type="EMBL" id="FOUO01000002">
    <property type="protein sequence ID" value="SFM29260.1"/>
    <property type="molecule type" value="Genomic_DNA"/>
</dbReference>
<reference evidence="2 3" key="1">
    <citation type="submission" date="2016-10" db="EMBL/GenBank/DDBJ databases">
        <authorList>
            <person name="de Groot N.N."/>
        </authorList>
    </citation>
    <scope>NUCLEOTIDE SEQUENCE [LARGE SCALE GENOMIC DNA]</scope>
    <source>
        <strain evidence="2 3">DSM 4180</strain>
    </source>
</reference>
<feature type="compositionally biased region" description="Basic residues" evidence="1">
    <location>
        <begin position="104"/>
        <end position="115"/>
    </location>
</feature>
<evidence type="ECO:0000313" key="2">
    <source>
        <dbReference type="EMBL" id="SFM29260.1"/>
    </source>
</evidence>
<evidence type="ECO:0000256" key="1">
    <source>
        <dbReference type="SAM" id="MobiDB-lite"/>
    </source>
</evidence>
<feature type="compositionally biased region" description="Gly residues" evidence="1">
    <location>
        <begin position="119"/>
        <end position="132"/>
    </location>
</feature>
<name>A0A1I4PP39_ECTMO</name>
<accession>A0A1I4PP39</accession>
<evidence type="ECO:0000313" key="3">
    <source>
        <dbReference type="Proteomes" id="UP000199556"/>
    </source>
</evidence>
<feature type="region of interest" description="Disordered" evidence="1">
    <location>
        <begin position="67"/>
        <end position="132"/>
    </location>
</feature>
<proteinExistence type="predicted"/>
<keyword evidence="3" id="KW-1185">Reference proteome</keyword>
<dbReference type="OrthoDB" id="5797301at2"/>
<protein>
    <submittedName>
        <fullName evidence="2">Uncharacterized protein</fullName>
    </submittedName>
</protein>
<dbReference type="AlphaFoldDB" id="A0A1I4PP39"/>
<dbReference type="RefSeq" id="WP_090483502.1">
    <property type="nucleotide sequence ID" value="NZ_FOUO01000002.1"/>
</dbReference>
<dbReference type="Proteomes" id="UP000199556">
    <property type="component" value="Unassembled WGS sequence"/>
</dbReference>
<sequence>MPARTRIILLSVIALATIVFLQPFLTFIGGLVVLAVAGTFIYRDLPQDTQDMIEDYLGNWLQKARDGFWPGGGDRDPEPDPDPEPAPAPKPAASREASQEKASAKPRTRRSRSPRSRTNGGGSGKGSGAKED</sequence>